<dbReference type="Gene3D" id="3.10.50.10">
    <property type="match status" value="1"/>
</dbReference>
<reference evidence="3" key="1">
    <citation type="submission" date="2017-09" db="EMBL/GenBank/DDBJ databases">
        <title>Polyketide synthases of a Diaporthe helianthi virulent isolate.</title>
        <authorList>
            <person name="Baroncelli R."/>
        </authorList>
    </citation>
    <scope>NUCLEOTIDE SEQUENCE [LARGE SCALE GENOMIC DNA]</scope>
    <source>
        <strain evidence="3">7/96</strain>
    </source>
</reference>
<dbReference type="AlphaFoldDB" id="A0A2P5HG28"/>
<dbReference type="STRING" id="158607.A0A2P5HG28"/>
<dbReference type="InParanoid" id="A0A2P5HG28"/>
<evidence type="ECO:0000256" key="1">
    <source>
        <dbReference type="ARBA" id="ARBA00008682"/>
    </source>
</evidence>
<evidence type="ECO:0000313" key="3">
    <source>
        <dbReference type="EMBL" id="POS69205.1"/>
    </source>
</evidence>
<evidence type="ECO:0000259" key="2">
    <source>
        <dbReference type="Pfam" id="PF00704"/>
    </source>
</evidence>
<comment type="caution">
    <text evidence="3">The sequence shown here is derived from an EMBL/GenBank/DDBJ whole genome shotgun (WGS) entry which is preliminary data.</text>
</comment>
<dbReference type="OrthoDB" id="73875at2759"/>
<dbReference type="InterPro" id="IPR029070">
    <property type="entry name" value="Chitinase_insertion_sf"/>
</dbReference>
<protein>
    <submittedName>
        <fullName evidence="3">Chitinase 18-11</fullName>
    </submittedName>
</protein>
<gene>
    <name evidence="3" type="ORF">DHEL01_v212398</name>
</gene>
<dbReference type="Proteomes" id="UP000094444">
    <property type="component" value="Unassembled WGS sequence"/>
</dbReference>
<organism evidence="3 4">
    <name type="scientific">Diaporthe helianthi</name>
    <dbReference type="NCBI Taxonomy" id="158607"/>
    <lineage>
        <taxon>Eukaryota</taxon>
        <taxon>Fungi</taxon>
        <taxon>Dikarya</taxon>
        <taxon>Ascomycota</taxon>
        <taxon>Pezizomycotina</taxon>
        <taxon>Sordariomycetes</taxon>
        <taxon>Sordariomycetidae</taxon>
        <taxon>Diaporthales</taxon>
        <taxon>Diaporthaceae</taxon>
        <taxon>Diaporthe</taxon>
    </lineage>
</organism>
<sequence>MCEAPVTTETFQRVYQSGKMDAAEGAVWFIDDQTNTFWTWDTPEIIVKKFTDIVAPLQLGGIMAWSFGEDSFDYAHVKALQDGYKGVKPFTKRTNAAAESWPVTLRHAGRSGRTVDL</sequence>
<keyword evidence="4" id="KW-1185">Reference proteome</keyword>
<evidence type="ECO:0000313" key="4">
    <source>
        <dbReference type="Proteomes" id="UP000094444"/>
    </source>
</evidence>
<dbReference type="InterPro" id="IPR001223">
    <property type="entry name" value="Glyco_hydro18_cat"/>
</dbReference>
<dbReference type="GO" id="GO:0005975">
    <property type="term" value="P:carbohydrate metabolic process"/>
    <property type="evidence" value="ECO:0007669"/>
    <property type="project" value="InterPro"/>
</dbReference>
<dbReference type="Pfam" id="PF00704">
    <property type="entry name" value="Glyco_hydro_18"/>
    <property type="match status" value="1"/>
</dbReference>
<dbReference type="EMBL" id="MAVT02002547">
    <property type="protein sequence ID" value="POS69205.1"/>
    <property type="molecule type" value="Genomic_DNA"/>
</dbReference>
<accession>A0A2P5HG28</accession>
<dbReference type="Gene3D" id="3.20.20.80">
    <property type="entry name" value="Glycosidases"/>
    <property type="match status" value="1"/>
</dbReference>
<name>A0A2P5HG28_DIAHE</name>
<comment type="similarity">
    <text evidence="1">Belongs to the glycosyl hydrolase 18 family. Chitinase class V subfamily.</text>
</comment>
<feature type="domain" description="GH18" evidence="2">
    <location>
        <begin position="13"/>
        <end position="70"/>
    </location>
</feature>
<proteinExistence type="inferred from homology"/>